<dbReference type="CDD" id="cd02440">
    <property type="entry name" value="AdoMet_MTases"/>
    <property type="match status" value="1"/>
</dbReference>
<dbReference type="SUPFAM" id="SSF53335">
    <property type="entry name" value="S-adenosyl-L-methionine-dependent methyltransferases"/>
    <property type="match status" value="1"/>
</dbReference>
<reference evidence="12 13" key="1">
    <citation type="submission" date="2022-06" db="EMBL/GenBank/DDBJ databases">
        <title>Draft genome sequence of type strain Streptomyces rubrisoli DSM 42083.</title>
        <authorList>
            <person name="Duangmal K."/>
            <person name="Klaysubun C."/>
        </authorList>
    </citation>
    <scope>NUCLEOTIDE SEQUENCE [LARGE SCALE GENOMIC DNA]</scope>
    <source>
        <strain evidence="12 13">DSM 42083</strain>
    </source>
</reference>
<dbReference type="Gene3D" id="3.40.50.150">
    <property type="entry name" value="Vaccinia Virus protein VP39"/>
    <property type="match status" value="1"/>
</dbReference>
<evidence type="ECO:0000256" key="6">
    <source>
        <dbReference type="ARBA" id="ARBA00022603"/>
    </source>
</evidence>
<keyword evidence="13" id="KW-1185">Reference proteome</keyword>
<accession>A0ABT1PAP5</accession>
<protein>
    <recommendedName>
        <fullName evidence="4">Protein-L-isoaspartate O-methyltransferase</fullName>
        <ecNumber evidence="3">2.1.1.77</ecNumber>
    </recommendedName>
    <alternativeName>
        <fullName evidence="11">L-isoaspartyl protein carboxyl methyltransferase</fullName>
    </alternativeName>
    <alternativeName>
        <fullName evidence="9">Protein L-isoaspartyl methyltransferase</fullName>
    </alternativeName>
    <alternativeName>
        <fullName evidence="10">Protein-beta-aspartate methyltransferase</fullName>
    </alternativeName>
</protein>
<keyword evidence="7" id="KW-0808">Transferase</keyword>
<dbReference type="Proteomes" id="UP001206206">
    <property type="component" value="Unassembled WGS sequence"/>
</dbReference>
<evidence type="ECO:0000313" key="13">
    <source>
        <dbReference type="Proteomes" id="UP001206206"/>
    </source>
</evidence>
<dbReference type="GO" id="GO:0032259">
    <property type="term" value="P:methylation"/>
    <property type="evidence" value="ECO:0007669"/>
    <property type="project" value="UniProtKB-KW"/>
</dbReference>
<dbReference type="InterPro" id="IPR029063">
    <property type="entry name" value="SAM-dependent_MTases_sf"/>
</dbReference>
<comment type="caution">
    <text evidence="12">The sequence shown here is derived from an EMBL/GenBank/DDBJ whole genome shotgun (WGS) entry which is preliminary data.</text>
</comment>
<dbReference type="Pfam" id="PF01135">
    <property type="entry name" value="PCMT"/>
    <property type="match status" value="1"/>
</dbReference>
<evidence type="ECO:0000256" key="9">
    <source>
        <dbReference type="ARBA" id="ARBA00030757"/>
    </source>
</evidence>
<evidence type="ECO:0000256" key="5">
    <source>
        <dbReference type="ARBA" id="ARBA00022490"/>
    </source>
</evidence>
<keyword evidence="6 12" id="KW-0489">Methyltransferase</keyword>
<dbReference type="RefSeq" id="WP_255926617.1">
    <property type="nucleotide sequence ID" value="NZ_JANFNH010000007.1"/>
</dbReference>
<dbReference type="InterPro" id="IPR000682">
    <property type="entry name" value="PCMT"/>
</dbReference>
<evidence type="ECO:0000313" key="12">
    <source>
        <dbReference type="EMBL" id="MCQ4042444.1"/>
    </source>
</evidence>
<gene>
    <name evidence="12" type="ORF">NON19_10450</name>
</gene>
<dbReference type="GO" id="GO:0008168">
    <property type="term" value="F:methyltransferase activity"/>
    <property type="evidence" value="ECO:0007669"/>
    <property type="project" value="UniProtKB-KW"/>
</dbReference>
<name>A0ABT1PAP5_9ACTN</name>
<evidence type="ECO:0000256" key="7">
    <source>
        <dbReference type="ARBA" id="ARBA00022679"/>
    </source>
</evidence>
<dbReference type="PANTHER" id="PTHR11579:SF0">
    <property type="entry name" value="PROTEIN-L-ISOASPARTATE(D-ASPARTATE) O-METHYLTRANSFERASE"/>
    <property type="match status" value="1"/>
</dbReference>
<keyword evidence="8" id="KW-0949">S-adenosyl-L-methionine</keyword>
<evidence type="ECO:0000256" key="11">
    <source>
        <dbReference type="ARBA" id="ARBA00031350"/>
    </source>
</evidence>
<organism evidence="12 13">
    <name type="scientific">Streptantibioticus rubrisoli</name>
    <dbReference type="NCBI Taxonomy" id="1387313"/>
    <lineage>
        <taxon>Bacteria</taxon>
        <taxon>Bacillati</taxon>
        <taxon>Actinomycetota</taxon>
        <taxon>Actinomycetes</taxon>
        <taxon>Kitasatosporales</taxon>
        <taxon>Streptomycetaceae</taxon>
        <taxon>Streptantibioticus</taxon>
    </lineage>
</organism>
<sequence>MDWEPRARQLASETVHSCSRWSGPIVTTPRHVFVPRWWERHGDDMALRIGEDDPEAWMARVYANETIVTRIGPHHADHANPEDHPVGLPTSSSTLPGLLVQMYRHAMLTEGVKVLDVGTGTGYGTALLARRFGAEHVTAVDVDPYLTEAASKRLDSIGLYPTVRTVDATGDLPGTYDRIIATVSVRRIPASWLAALRPGGRLVTTIAGTGVIVVADKTEDGGAFGHTAPEGAGFMATRHGDDYDDHLSKVWDKAKDTDTAGEEITTSRYPLLFPPDDWAVFSMLQLTVPGIDFCKAEEDDTRTVWLLHEDGSWARATATGFLDSPKVHQTGPRRLWDEFERIRHRLNREGTLPVYGATVRITPDGQTTLARGGWSVTL</sequence>
<comment type="subcellular location">
    <subcellularLocation>
        <location evidence="1">Cytoplasm</location>
    </subcellularLocation>
</comment>
<dbReference type="EC" id="2.1.1.77" evidence="3"/>
<evidence type="ECO:0000256" key="4">
    <source>
        <dbReference type="ARBA" id="ARBA00013346"/>
    </source>
</evidence>
<evidence type="ECO:0000256" key="8">
    <source>
        <dbReference type="ARBA" id="ARBA00022691"/>
    </source>
</evidence>
<proteinExistence type="inferred from homology"/>
<keyword evidence="5" id="KW-0963">Cytoplasm</keyword>
<comment type="similarity">
    <text evidence="2">Belongs to the methyltransferase superfamily. L-isoaspartyl/D-aspartyl protein methyltransferase family.</text>
</comment>
<dbReference type="EMBL" id="JANFNH010000007">
    <property type="protein sequence ID" value="MCQ4042444.1"/>
    <property type="molecule type" value="Genomic_DNA"/>
</dbReference>
<evidence type="ECO:0000256" key="2">
    <source>
        <dbReference type="ARBA" id="ARBA00005369"/>
    </source>
</evidence>
<evidence type="ECO:0000256" key="3">
    <source>
        <dbReference type="ARBA" id="ARBA00011890"/>
    </source>
</evidence>
<dbReference type="PANTHER" id="PTHR11579">
    <property type="entry name" value="PROTEIN-L-ISOASPARTATE O-METHYLTRANSFERASE"/>
    <property type="match status" value="1"/>
</dbReference>
<evidence type="ECO:0000256" key="1">
    <source>
        <dbReference type="ARBA" id="ARBA00004496"/>
    </source>
</evidence>
<evidence type="ECO:0000256" key="10">
    <source>
        <dbReference type="ARBA" id="ARBA00031323"/>
    </source>
</evidence>